<feature type="compositionally biased region" description="Basic and acidic residues" evidence="1">
    <location>
        <begin position="29"/>
        <end position="39"/>
    </location>
</feature>
<dbReference type="KEGG" id="dle:111171328"/>
<feature type="region of interest" description="Disordered" evidence="1">
    <location>
        <begin position="69"/>
        <end position="117"/>
    </location>
</feature>
<feature type="non-terminal residue" evidence="3">
    <location>
        <position position="125"/>
    </location>
</feature>
<reference evidence="3" key="1">
    <citation type="submission" date="2025-08" db="UniProtKB">
        <authorList>
            <consortium name="RefSeq"/>
        </authorList>
    </citation>
    <scope>IDENTIFICATION</scope>
</reference>
<organism evidence="2 3">
    <name type="scientific">Delphinapterus leucas</name>
    <name type="common">Beluga whale</name>
    <dbReference type="NCBI Taxonomy" id="9749"/>
    <lineage>
        <taxon>Eukaryota</taxon>
        <taxon>Metazoa</taxon>
        <taxon>Chordata</taxon>
        <taxon>Craniata</taxon>
        <taxon>Vertebrata</taxon>
        <taxon>Euteleostomi</taxon>
        <taxon>Mammalia</taxon>
        <taxon>Eutheria</taxon>
        <taxon>Laurasiatheria</taxon>
        <taxon>Artiodactyla</taxon>
        <taxon>Whippomorpha</taxon>
        <taxon>Cetacea</taxon>
        <taxon>Odontoceti</taxon>
        <taxon>Monodontidae</taxon>
        <taxon>Delphinapterus</taxon>
    </lineage>
</organism>
<dbReference type="AlphaFoldDB" id="A0A2Y9MNS9"/>
<feature type="region of interest" description="Disordered" evidence="1">
    <location>
        <begin position="29"/>
        <end position="54"/>
    </location>
</feature>
<feature type="compositionally biased region" description="Basic and acidic residues" evidence="1">
    <location>
        <begin position="86"/>
        <end position="97"/>
    </location>
</feature>
<sequence>MWPDDAIELFNRSRGHCLERQNYIEDLRNGPIRKNRDSSVSRTSGFEDSARMMEPVHTANKSVNQGLKYNLHQTPGYPTSRHFHTRTRDLQQSERKFSQNRNIYQRGHIPPPGPHGEDCLQEVLL</sequence>
<name>A0A2Y9MNS9_DELLE</name>
<dbReference type="GeneID" id="111171328"/>
<dbReference type="InParanoid" id="A0A2Y9MNS9"/>
<keyword evidence="2" id="KW-1185">Reference proteome</keyword>
<gene>
    <name evidence="3" type="primary">LOC111171328</name>
</gene>
<evidence type="ECO:0000256" key="1">
    <source>
        <dbReference type="SAM" id="MobiDB-lite"/>
    </source>
</evidence>
<dbReference type="Proteomes" id="UP000248483">
    <property type="component" value="Unplaced"/>
</dbReference>
<evidence type="ECO:0000313" key="2">
    <source>
        <dbReference type="Proteomes" id="UP000248483"/>
    </source>
</evidence>
<accession>A0A2Y9MNS9</accession>
<dbReference type="RefSeq" id="XP_022422626.2">
    <property type="nucleotide sequence ID" value="XM_022566918.2"/>
</dbReference>
<protein>
    <submittedName>
        <fullName evidence="3">RNA/RNP complex-1-interacting phosphatase-like</fullName>
    </submittedName>
</protein>
<proteinExistence type="predicted"/>
<dbReference type="STRING" id="9749.A0A2Y9MNS9"/>
<evidence type="ECO:0000313" key="3">
    <source>
        <dbReference type="RefSeq" id="XP_022422626.2"/>
    </source>
</evidence>